<organism evidence="3 4">
    <name type="scientific">Vitrella brassicaformis (strain CCMP3155)</name>
    <dbReference type="NCBI Taxonomy" id="1169540"/>
    <lineage>
        <taxon>Eukaryota</taxon>
        <taxon>Sar</taxon>
        <taxon>Alveolata</taxon>
        <taxon>Colpodellida</taxon>
        <taxon>Vitrellaceae</taxon>
        <taxon>Vitrella</taxon>
    </lineage>
</organism>
<dbReference type="Gene3D" id="1.20.5.340">
    <property type="match status" value="1"/>
</dbReference>
<dbReference type="Gene3D" id="1.10.287.1490">
    <property type="match status" value="1"/>
</dbReference>
<feature type="region of interest" description="Disordered" evidence="2">
    <location>
        <begin position="1"/>
        <end position="86"/>
    </location>
</feature>
<feature type="compositionally biased region" description="Basic and acidic residues" evidence="2">
    <location>
        <begin position="1396"/>
        <end position="1406"/>
    </location>
</feature>
<feature type="coiled-coil region" evidence="1">
    <location>
        <begin position="795"/>
        <end position="1026"/>
    </location>
</feature>
<accession>A0A0G4GLL4</accession>
<name>A0A0G4GLL4_VITBC</name>
<dbReference type="VEuPathDB" id="CryptoDB:Vbra_18240"/>
<dbReference type="OrthoDB" id="10255512at2759"/>
<dbReference type="InParanoid" id="A0A0G4GLL4"/>
<keyword evidence="4" id="KW-1185">Reference proteome</keyword>
<dbReference type="STRING" id="1169540.A0A0G4GLL4"/>
<sequence>MMFPRDRRFKEPDGLTPGPGEYKVPDGREIRAPTFELSPRFGSPRTEGAGSPVGGVPVDMASVASSNRSSRSFSSRRGGVTPRHGESVVQLHHEVTNLKRRINELQRELDEMVKEKKRAEELAAGEIAAAQEKADSLTEDCSRQLAEVARLNDIIRLKNSDIAALMEALNAEKAKDEKRAKEMIDTFNRKMQQKGAEIAGLRSELADKVAALERMEKLLKQTQAQIDALHDELEYKVDVTSGLLHEISDNNRRRRELEQQIHTQSESLRELREQQKLMQEELHQLAAAKAKWDADIDAQDTLIKDKIARLEGALYHKQDAIDKLASEKSSVECELQQQLAHLKESLDTQLQALADEQALTANLRHDITDLTHERDACNDRIAAITIELSEAGRELESSKESAEELVARVASLESDLQQQCALAESLQTQLRDAEEARLRHEADVQQLTAARQHQDEQLRAALAEVESRAAERDTLRREVASERDAYLSEVAALKENIAEVQSERDALTKQCQALQEVRDEQEGELGRLQSEKNLLVDQHTDLQHTCSRHEADIEGLRNERDGYLSEIAGLRESLSTVEGQRDDLNRACQLLQEVRDEQEGEIRRLQNEKNLLAEQQIDMQHTCGRQEADIEALKSELAETRTAKQEMHTELTAAKEDLQSERSALAVLHRAHDDLKAQKETLEDTLRSTQKSLDDSQAECVILAQQKIQHERERDGYQSEMGGLRENLHKMQTAREELSRSLEASQADYDNLAERLQQLTAQFDSEKEGYLSEIASLRDSLSQMQSTREELFRSLEASQSDHGNLAQQLQQLKTQYDSERDAYESEIGGLRESLSDTQAAHEELARSLEASQAEHADLARQMEQLKTQHESERDGYLSELAGLRESLSTVESQRDNLTRECQLLQEVRDEQEGEIRRLQNEKNLLAEQQIDLQHARDRQEIDMEALKNELSHVSSTLSDTRAAKQEITAVLAEVEWELRTAKEDLQSERSALAVLHRAHDDLKAQTETLEDTLRSTQSELESVRAARGAAEADAVATRAKLHEARDRECEAQSEIKKLINKIAEQEAELDKVQQLSHAVKEERERRRRRSLEVASLRIELDTKEGVEEREREKDMMIEDLREKVRIKEEQLNLTKQAEEDKNKLYQELMADLDNECEEVDELGNLLSEKVDETQDLQLQIVNKENELHLERERADGLADRLSKTEEALRALEAELKQTISEKDANLQSVVINAEKALQDKEAEMDRRLDDARVAMDRKDRTIVEYERRLARFTQQRTDQQELMDEIEKLRQQSLSLVKQTQIFSVQLGHAKADRDRASARLQQALERVHEMEAANARLSGHSNTAQRIQYLHRLKDEMRAMQEANYALQDRCAMLENDLQEFRVLADLRAAITQSDDHDQPLDHDNSYLPSLPPLTPAQLTSLTGRTPKPPGPHSSRLVPTHSHKQADGKSRPKTPTGRPTKMAMAGREHGPRSPGAQVVEKGNGGVRVSEENEREEQLLQQLARMRRLAERRTNELISLMALVPHLPRASLSSNVHRGSDEESIRRPYDLTNSPGAAHSGHGKRKSLSVEVDAMRDNLLAIMQQQDQSDTGAYTHQQQQQQPQEPADDGEEADTAVAAAPAASGDSPVAPRPVGSMRSDSSTH</sequence>
<dbReference type="PANTHER" id="PTHR23159:SF31">
    <property type="entry name" value="CENTROSOME-ASSOCIATED PROTEIN CEP250 ISOFORM X1"/>
    <property type="match status" value="1"/>
</dbReference>
<feature type="coiled-coil region" evidence="1">
    <location>
        <begin position="1117"/>
        <end position="1221"/>
    </location>
</feature>
<gene>
    <name evidence="3" type="ORF">Vbra_18240</name>
</gene>
<feature type="compositionally biased region" description="Low complexity" evidence="2">
    <location>
        <begin position="65"/>
        <end position="77"/>
    </location>
</feature>
<protein>
    <submittedName>
        <fullName evidence="3">Uncharacterized protein</fullName>
    </submittedName>
</protein>
<dbReference type="EMBL" id="CDMY01000708">
    <property type="protein sequence ID" value="CEM30968.1"/>
    <property type="molecule type" value="Genomic_DNA"/>
</dbReference>
<reference evidence="3 4" key="1">
    <citation type="submission" date="2014-11" db="EMBL/GenBank/DDBJ databases">
        <authorList>
            <person name="Zhu J."/>
            <person name="Qi W."/>
            <person name="Song R."/>
        </authorList>
    </citation>
    <scope>NUCLEOTIDE SEQUENCE [LARGE SCALE GENOMIC DNA]</scope>
</reference>
<feature type="coiled-coil region" evidence="1">
    <location>
        <begin position="388"/>
        <end position="699"/>
    </location>
</feature>
<evidence type="ECO:0000313" key="4">
    <source>
        <dbReference type="Proteomes" id="UP000041254"/>
    </source>
</evidence>
<feature type="coiled-coil region" evidence="1">
    <location>
        <begin position="728"/>
        <end position="769"/>
    </location>
</feature>
<feature type="coiled-coil region" evidence="1">
    <location>
        <begin position="88"/>
        <end position="291"/>
    </location>
</feature>
<feature type="compositionally biased region" description="Basic and acidic residues" evidence="2">
    <location>
        <begin position="1538"/>
        <end position="1549"/>
    </location>
</feature>
<proteinExistence type="predicted"/>
<evidence type="ECO:0000256" key="1">
    <source>
        <dbReference type="SAM" id="Coils"/>
    </source>
</evidence>
<evidence type="ECO:0000256" key="2">
    <source>
        <dbReference type="SAM" id="MobiDB-lite"/>
    </source>
</evidence>
<feature type="region of interest" description="Disordered" evidence="2">
    <location>
        <begin position="1586"/>
        <end position="1644"/>
    </location>
</feature>
<feature type="compositionally biased region" description="Low complexity" evidence="2">
    <location>
        <begin position="1615"/>
        <end position="1629"/>
    </location>
</feature>
<feature type="compositionally biased region" description="Basic and acidic residues" evidence="2">
    <location>
        <begin position="1"/>
        <end position="13"/>
    </location>
</feature>
<feature type="coiled-coil region" evidence="1">
    <location>
        <begin position="1248"/>
        <end position="1378"/>
    </location>
</feature>
<evidence type="ECO:0000313" key="3">
    <source>
        <dbReference type="EMBL" id="CEM30968.1"/>
    </source>
</evidence>
<dbReference type="OMA" id="THERDAC"/>
<feature type="compositionally biased region" description="Polar residues" evidence="2">
    <location>
        <begin position="1586"/>
        <end position="1596"/>
    </location>
</feature>
<dbReference type="Proteomes" id="UP000041254">
    <property type="component" value="Unassembled WGS sequence"/>
</dbReference>
<keyword evidence="1" id="KW-0175">Coiled coil</keyword>
<feature type="region of interest" description="Disordered" evidence="2">
    <location>
        <begin position="1396"/>
        <end position="1494"/>
    </location>
</feature>
<feature type="coiled-coil region" evidence="1">
    <location>
        <begin position="1055"/>
        <end position="1082"/>
    </location>
</feature>
<dbReference type="PANTHER" id="PTHR23159">
    <property type="entry name" value="CENTROSOMAL PROTEIN 2"/>
    <property type="match status" value="1"/>
</dbReference>
<feature type="region of interest" description="Disordered" evidence="2">
    <location>
        <begin position="1532"/>
        <end position="1568"/>
    </location>
</feature>